<keyword evidence="6" id="KW-0378">Hydrolase</keyword>
<dbReference type="GO" id="GO:0016887">
    <property type="term" value="F:ATP hydrolysis activity"/>
    <property type="evidence" value="ECO:0007669"/>
    <property type="project" value="InterPro"/>
</dbReference>
<sequence>MQSKSPSDTITVKRNFHFETTVRSALQTFATGLWGLAPLKERCRELACYAIVCDLRKKAGAAGSTLIGLHSAFLGDPGTGKALAARRMGALLFALGFLKRNRVVVATRDTLIGQYLGHTAPRTKSLLNSAEGGIFFLRQAPSLFKLDNPRDFGKEAVEILLQYMENKRDTIVILLSGPKQAMLDFFSANRGLSSRIANHIEFPPLTLNHLDRILTVQVAAAQYVIRPGARILFRQYLKRRRQIGLVADDALFANGREVSTFLQSLRPLLAARLLSAFTQKLTVEDVMTYTVSDVFTLLKSSGVLAVDKRSNSSNRF</sequence>
<dbReference type="PANTHER" id="PTHR43392:SF2">
    <property type="entry name" value="AAA-TYPE ATPASE FAMILY PROTEIN _ ANKYRIN REPEAT FAMILY PROTEIN"/>
    <property type="match status" value="1"/>
</dbReference>
<accession>A0A0U1V1S5</accession>
<evidence type="ECO:0000259" key="5">
    <source>
        <dbReference type="Pfam" id="PF17866"/>
    </source>
</evidence>
<organism evidence="6">
    <name type="scientific">Karenia mikimotoi</name>
    <name type="common">Red tide dinoflagellate</name>
    <name type="synonym">Gymnodinium mikimotoi</name>
    <dbReference type="NCBI Taxonomy" id="225107"/>
    <lineage>
        <taxon>Eukaryota</taxon>
        <taxon>Sar</taxon>
        <taxon>Alveolata</taxon>
        <taxon>Dinophyceae</taxon>
        <taxon>Gymnodiniales</taxon>
        <taxon>Kareniaceae</taxon>
        <taxon>Karenia</taxon>
    </lineage>
</organism>
<dbReference type="Pfam" id="PF00004">
    <property type="entry name" value="AAA"/>
    <property type="match status" value="1"/>
</dbReference>
<dbReference type="EMBL" id="KM065594">
    <property type="protein sequence ID" value="AIG99475.1"/>
    <property type="molecule type" value="Transcribed_RNA"/>
</dbReference>
<evidence type="ECO:0000256" key="3">
    <source>
        <dbReference type="ARBA" id="ARBA00022840"/>
    </source>
</evidence>
<protein>
    <submittedName>
        <fullName evidence="6">Rubisco expression protein CbbX</fullName>
        <ecNumber evidence="6">3.6.4.6</ecNumber>
    </submittedName>
</protein>
<dbReference type="InterPro" id="IPR041627">
    <property type="entry name" value="AAA_lid_6"/>
</dbReference>
<reference evidence="6" key="1">
    <citation type="journal article" date="2016" name="Plant Mol. Biol.">
        <title>Diversity of transcripts and transcript processing forms in plastids of the dinoflagellate alga Karenia mikimotoi.</title>
        <authorList>
            <person name="Dorrell R.G."/>
            <person name="Hinksman G.A."/>
            <person name="Howe C.J."/>
        </authorList>
    </citation>
    <scope>NUCLEOTIDE SEQUENCE</scope>
    <source>
        <strain evidence="6">RCC1513</strain>
    </source>
</reference>
<evidence type="ECO:0000313" key="6">
    <source>
        <dbReference type="EMBL" id="AIG99475.1"/>
    </source>
</evidence>
<dbReference type="Gene3D" id="3.40.50.300">
    <property type="entry name" value="P-loop containing nucleotide triphosphate hydrolases"/>
    <property type="match status" value="1"/>
</dbReference>
<dbReference type="Pfam" id="PF17866">
    <property type="entry name" value="AAA_lid_6"/>
    <property type="match status" value="1"/>
</dbReference>
<dbReference type="PRINTS" id="PR00819">
    <property type="entry name" value="CBXCFQXSUPER"/>
</dbReference>
<dbReference type="PANTHER" id="PTHR43392">
    <property type="entry name" value="AAA-TYPE ATPASE FAMILY PROTEIN / ANKYRIN REPEAT FAMILY PROTEIN"/>
    <property type="match status" value="1"/>
</dbReference>
<keyword evidence="6" id="KW-0934">Plastid</keyword>
<keyword evidence="6" id="KW-0150">Chloroplast</keyword>
<dbReference type="InterPro" id="IPR050773">
    <property type="entry name" value="CbxX/CfxQ_RuBisCO_ESX"/>
</dbReference>
<geneLocation type="chloroplast" evidence="6"/>
<dbReference type="SUPFAM" id="SSF52540">
    <property type="entry name" value="P-loop containing nucleoside triphosphate hydrolases"/>
    <property type="match status" value="1"/>
</dbReference>
<evidence type="ECO:0000259" key="4">
    <source>
        <dbReference type="Pfam" id="PF00004"/>
    </source>
</evidence>
<comment type="similarity">
    <text evidence="1">Belongs to the CbxX/CfxQ family.</text>
</comment>
<dbReference type="InterPro" id="IPR003959">
    <property type="entry name" value="ATPase_AAA_core"/>
</dbReference>
<dbReference type="Gene3D" id="1.10.8.60">
    <property type="match status" value="1"/>
</dbReference>
<evidence type="ECO:0000256" key="1">
    <source>
        <dbReference type="ARBA" id="ARBA00010378"/>
    </source>
</evidence>
<dbReference type="InterPro" id="IPR000641">
    <property type="entry name" value="CbxX/CfxQ"/>
</dbReference>
<dbReference type="InterPro" id="IPR000470">
    <property type="entry name" value="CbxX/CfqX_mono"/>
</dbReference>
<proteinExistence type="inferred from homology"/>
<dbReference type="EC" id="3.6.4.6" evidence="6"/>
<evidence type="ECO:0000256" key="2">
    <source>
        <dbReference type="ARBA" id="ARBA00022741"/>
    </source>
</evidence>
<dbReference type="InterPro" id="IPR027417">
    <property type="entry name" value="P-loop_NTPase"/>
</dbReference>
<feature type="domain" description="ATPase AAA-type core" evidence="4">
    <location>
        <begin position="73"/>
        <end position="203"/>
    </location>
</feature>
<dbReference type="AlphaFoldDB" id="A0A0U1V1S5"/>
<keyword evidence="2" id="KW-0547">Nucleotide-binding</keyword>
<feature type="domain" description="CbbX AAA lid" evidence="5">
    <location>
        <begin position="227"/>
        <end position="294"/>
    </location>
</feature>
<keyword evidence="3" id="KW-0067">ATP-binding</keyword>
<dbReference type="GO" id="GO:0005524">
    <property type="term" value="F:ATP binding"/>
    <property type="evidence" value="ECO:0007669"/>
    <property type="project" value="UniProtKB-KW"/>
</dbReference>
<dbReference type="PRINTS" id="PR00820">
    <property type="entry name" value="CBXXCFQX"/>
</dbReference>
<name>A0A0U1V1S5_KARMI</name>
<gene>
    <name evidence="6" type="primary">cbbX</name>
</gene>